<protein>
    <recommendedName>
        <fullName evidence="3">SRPBCC domain-containing protein</fullName>
    </recommendedName>
</protein>
<evidence type="ECO:0008006" key="3">
    <source>
        <dbReference type="Google" id="ProtNLM"/>
    </source>
</evidence>
<dbReference type="RefSeq" id="WP_137401517.1">
    <property type="nucleotide sequence ID" value="NZ_BMIU01000009.1"/>
</dbReference>
<evidence type="ECO:0000313" key="1">
    <source>
        <dbReference type="EMBL" id="GGF33244.1"/>
    </source>
</evidence>
<name>A0ABQ1V0M1_9BACT</name>
<dbReference type="PANTHER" id="PTHR36166:SF1">
    <property type="entry name" value="SRPBCC DOMAIN-CONTAINING PROTEIN"/>
    <property type="match status" value="1"/>
</dbReference>
<dbReference type="CDD" id="cd07822">
    <property type="entry name" value="SRPBCC_4"/>
    <property type="match status" value="1"/>
</dbReference>
<accession>A0ABQ1V0M1</accession>
<dbReference type="Gene3D" id="3.30.530.20">
    <property type="match status" value="1"/>
</dbReference>
<dbReference type="Pfam" id="PF10604">
    <property type="entry name" value="Polyketide_cyc2"/>
    <property type="match status" value="1"/>
</dbReference>
<sequence length="141" mass="16396">MKITTRIHIHARPEEVWEVLMETNKYPEWNPFVTSLSGEMAEGNRIKVKLPGMTFAPKILTIRPFSEFRWKGKLLLNGLFDGEHSFELHPYNNDTTLFVHAETFSGLLVPLFKKQLRTTTKDGFEAMNNALKERVESRFGR</sequence>
<organism evidence="1 2">
    <name type="scientific">Echinicola rosea</name>
    <dbReference type="NCBI Taxonomy" id="1807691"/>
    <lineage>
        <taxon>Bacteria</taxon>
        <taxon>Pseudomonadati</taxon>
        <taxon>Bacteroidota</taxon>
        <taxon>Cytophagia</taxon>
        <taxon>Cytophagales</taxon>
        <taxon>Cyclobacteriaceae</taxon>
        <taxon>Echinicola</taxon>
    </lineage>
</organism>
<keyword evidence="2" id="KW-1185">Reference proteome</keyword>
<comment type="caution">
    <text evidence="1">The sequence shown here is derived from an EMBL/GenBank/DDBJ whole genome shotgun (WGS) entry which is preliminary data.</text>
</comment>
<dbReference type="Proteomes" id="UP000647339">
    <property type="component" value="Unassembled WGS sequence"/>
</dbReference>
<dbReference type="InterPro" id="IPR019587">
    <property type="entry name" value="Polyketide_cyclase/dehydratase"/>
</dbReference>
<dbReference type="EMBL" id="BMIU01000009">
    <property type="protein sequence ID" value="GGF33244.1"/>
    <property type="molecule type" value="Genomic_DNA"/>
</dbReference>
<dbReference type="SUPFAM" id="SSF55961">
    <property type="entry name" value="Bet v1-like"/>
    <property type="match status" value="1"/>
</dbReference>
<dbReference type="InterPro" id="IPR023393">
    <property type="entry name" value="START-like_dom_sf"/>
</dbReference>
<dbReference type="PANTHER" id="PTHR36166">
    <property type="entry name" value="CHROMOSOME 9, WHOLE GENOME SHOTGUN SEQUENCE"/>
    <property type="match status" value="1"/>
</dbReference>
<proteinExistence type="predicted"/>
<evidence type="ECO:0000313" key="2">
    <source>
        <dbReference type="Proteomes" id="UP000647339"/>
    </source>
</evidence>
<reference evidence="2" key="1">
    <citation type="journal article" date="2019" name="Int. J. Syst. Evol. Microbiol.">
        <title>The Global Catalogue of Microorganisms (GCM) 10K type strain sequencing project: providing services to taxonomists for standard genome sequencing and annotation.</title>
        <authorList>
            <consortium name="The Broad Institute Genomics Platform"/>
            <consortium name="The Broad Institute Genome Sequencing Center for Infectious Disease"/>
            <person name="Wu L."/>
            <person name="Ma J."/>
        </authorList>
    </citation>
    <scope>NUCLEOTIDE SEQUENCE [LARGE SCALE GENOMIC DNA]</scope>
    <source>
        <strain evidence="2">CGMCC 1.15407</strain>
    </source>
</reference>
<gene>
    <name evidence="1" type="ORF">GCM10011339_21820</name>
</gene>